<evidence type="ECO:0000313" key="3">
    <source>
        <dbReference type="Proteomes" id="UP000242656"/>
    </source>
</evidence>
<keyword evidence="1" id="KW-0812">Transmembrane</keyword>
<evidence type="ECO:0000256" key="1">
    <source>
        <dbReference type="SAM" id="Phobius"/>
    </source>
</evidence>
<comment type="caution">
    <text evidence="2">The sequence shown here is derived from an EMBL/GenBank/DDBJ whole genome shotgun (WGS) entry which is preliminary data.</text>
</comment>
<organism evidence="2 3">
    <name type="scientific">Bacillus cereus</name>
    <dbReference type="NCBI Taxonomy" id="1396"/>
    <lineage>
        <taxon>Bacteria</taxon>
        <taxon>Bacillati</taxon>
        <taxon>Bacillota</taxon>
        <taxon>Bacilli</taxon>
        <taxon>Bacillales</taxon>
        <taxon>Bacillaceae</taxon>
        <taxon>Bacillus</taxon>
        <taxon>Bacillus cereus group</taxon>
    </lineage>
</organism>
<evidence type="ECO:0000313" key="2">
    <source>
        <dbReference type="EMBL" id="PFK37784.1"/>
    </source>
</evidence>
<keyword evidence="1" id="KW-0472">Membrane</keyword>
<name>A0A2B0M478_BACCE</name>
<feature type="transmembrane region" description="Helical" evidence="1">
    <location>
        <begin position="208"/>
        <end position="227"/>
    </location>
</feature>
<sequence length="235" mass="27269">MESRIKDTMFLIMKFLMSMLVGAIAGYILVHYFDIRSTGDDSYVAIAALFMFCAVGLFLFGKNMRTLAKLRDEEESMQGRRLGTMLIYLRISEVIVWSWASCAAIMYYRSFTAGTSALFEIVNFVISTVCLILVIWSGFIMKNRYNKLYPEQSVTYSQSMEMWARNADEGQKHIVHEAGYKAYQFTNGVLAWAWILSIGYTVVRETDFFLIGIISFVWILHIGKYMYEMHKKMIY</sequence>
<feature type="transmembrane region" description="Helical" evidence="1">
    <location>
        <begin position="12"/>
        <end position="30"/>
    </location>
</feature>
<feature type="transmembrane region" description="Helical" evidence="1">
    <location>
        <begin position="182"/>
        <end position="202"/>
    </location>
</feature>
<dbReference type="EMBL" id="NUWN01000055">
    <property type="protein sequence ID" value="PFK37784.1"/>
    <property type="molecule type" value="Genomic_DNA"/>
</dbReference>
<reference evidence="2 3" key="1">
    <citation type="submission" date="2017-09" db="EMBL/GenBank/DDBJ databases">
        <title>Large-scale bioinformatics analysis of Bacillus genomes uncovers conserved roles of natural products in bacterial physiology.</title>
        <authorList>
            <consortium name="Agbiome Team Llc"/>
            <person name="Bleich R.M."/>
            <person name="Grubbs K.J."/>
            <person name="Santa Maria K.C."/>
            <person name="Allen S.E."/>
            <person name="Farag S."/>
            <person name="Shank E.A."/>
            <person name="Bowers A."/>
        </authorList>
    </citation>
    <scope>NUCLEOTIDE SEQUENCE [LARGE SCALE GENOMIC DNA]</scope>
    <source>
        <strain evidence="2 3">AFS083043</strain>
    </source>
</reference>
<accession>A0A2B0M478</accession>
<dbReference type="Proteomes" id="UP000242656">
    <property type="component" value="Unassembled WGS sequence"/>
</dbReference>
<feature type="transmembrane region" description="Helical" evidence="1">
    <location>
        <begin position="42"/>
        <end position="61"/>
    </location>
</feature>
<dbReference type="RefSeq" id="WP_098491450.1">
    <property type="nucleotide sequence ID" value="NZ_NUWN01000055.1"/>
</dbReference>
<proteinExistence type="predicted"/>
<feature type="transmembrane region" description="Helical" evidence="1">
    <location>
        <begin position="121"/>
        <end position="141"/>
    </location>
</feature>
<protein>
    <submittedName>
        <fullName evidence="2">DUF3169 domain-containing protein</fullName>
    </submittedName>
</protein>
<gene>
    <name evidence="2" type="ORF">COI93_14890</name>
</gene>
<dbReference type="AlphaFoldDB" id="A0A2B0M478"/>
<feature type="transmembrane region" description="Helical" evidence="1">
    <location>
        <begin position="87"/>
        <end position="109"/>
    </location>
</feature>
<keyword evidence="1" id="KW-1133">Transmembrane helix</keyword>